<dbReference type="AlphaFoldDB" id="A0A7R9GEN7"/>
<reference evidence="13" key="1">
    <citation type="submission" date="2020-11" db="EMBL/GenBank/DDBJ databases">
        <authorList>
            <person name="Tran Van P."/>
        </authorList>
    </citation>
    <scope>NUCLEOTIDE SEQUENCE</scope>
</reference>
<feature type="repeat" description="TPR" evidence="9">
    <location>
        <begin position="567"/>
        <end position="600"/>
    </location>
</feature>
<dbReference type="InterPro" id="IPR036188">
    <property type="entry name" value="FAD/NAD-bd_sf"/>
</dbReference>
<keyword evidence="9" id="KW-0802">TPR repeat</keyword>
<protein>
    <recommendedName>
        <fullName evidence="15">Thioredoxin-disulfide reductase</fullName>
    </recommendedName>
</protein>
<evidence type="ECO:0008006" key="15">
    <source>
        <dbReference type="Google" id="ProtNLM"/>
    </source>
</evidence>
<dbReference type="InterPro" id="IPR012999">
    <property type="entry name" value="Pyr_OxRdtase_I_AS"/>
</dbReference>
<dbReference type="Gene3D" id="3.30.390.30">
    <property type="match status" value="1"/>
</dbReference>
<evidence type="ECO:0000256" key="8">
    <source>
        <dbReference type="ARBA" id="ARBA00023284"/>
    </source>
</evidence>
<dbReference type="SUPFAM" id="SSF48452">
    <property type="entry name" value="TPR-like"/>
    <property type="match status" value="1"/>
</dbReference>
<evidence type="ECO:0000256" key="5">
    <source>
        <dbReference type="ARBA" id="ARBA00022857"/>
    </source>
</evidence>
<comment type="similarity">
    <text evidence="2 10">Belongs to the class-I pyridine nucleotide-disulfide oxidoreductase family.</text>
</comment>
<dbReference type="EMBL" id="CAJPEX010001053">
    <property type="protein sequence ID" value="CAG0918054.1"/>
    <property type="molecule type" value="Genomic_DNA"/>
</dbReference>
<dbReference type="InterPro" id="IPR006338">
    <property type="entry name" value="Thioredoxin/glutathione_Rdtase"/>
</dbReference>
<dbReference type="CDD" id="cd21341">
    <property type="entry name" value="TTC8_N"/>
    <property type="match status" value="1"/>
</dbReference>
<dbReference type="OrthoDB" id="5956163at2759"/>
<dbReference type="PANTHER" id="PTHR44177:SF1">
    <property type="entry name" value="TETRATRICOPEPTIDE REPEAT PROTEIN 8"/>
    <property type="match status" value="1"/>
</dbReference>
<evidence type="ECO:0000259" key="11">
    <source>
        <dbReference type="Pfam" id="PF02852"/>
    </source>
</evidence>
<evidence type="ECO:0000256" key="6">
    <source>
        <dbReference type="ARBA" id="ARBA00023002"/>
    </source>
</evidence>
<evidence type="ECO:0000256" key="4">
    <source>
        <dbReference type="ARBA" id="ARBA00022827"/>
    </source>
</evidence>
<dbReference type="InterPro" id="IPR016156">
    <property type="entry name" value="FAD/NAD-linked_Rdtase_dimer_sf"/>
</dbReference>
<dbReference type="InterPro" id="IPR011990">
    <property type="entry name" value="TPR-like_helical_dom_sf"/>
</dbReference>
<dbReference type="FunFam" id="3.50.50.60:FF:000012">
    <property type="entry name" value="Thioredoxin reductase 1, cytoplasmic"/>
    <property type="match status" value="1"/>
</dbReference>
<evidence type="ECO:0000313" key="13">
    <source>
        <dbReference type="EMBL" id="CAD7277902.1"/>
    </source>
</evidence>
<keyword evidence="6 10" id="KW-0560">Oxidoreductase</keyword>
<dbReference type="SUPFAM" id="SSF55424">
    <property type="entry name" value="FAD/NAD-linked reductases, dimerisation (C-terminal) domain"/>
    <property type="match status" value="1"/>
</dbReference>
<evidence type="ECO:0000256" key="9">
    <source>
        <dbReference type="PROSITE-ProRule" id="PRU00339"/>
    </source>
</evidence>
<organism evidence="13">
    <name type="scientific">Notodromas monacha</name>
    <dbReference type="NCBI Taxonomy" id="399045"/>
    <lineage>
        <taxon>Eukaryota</taxon>
        <taxon>Metazoa</taxon>
        <taxon>Ecdysozoa</taxon>
        <taxon>Arthropoda</taxon>
        <taxon>Crustacea</taxon>
        <taxon>Oligostraca</taxon>
        <taxon>Ostracoda</taxon>
        <taxon>Podocopa</taxon>
        <taxon>Podocopida</taxon>
        <taxon>Cypridocopina</taxon>
        <taxon>Cypridoidea</taxon>
        <taxon>Cyprididae</taxon>
        <taxon>Notodromas</taxon>
    </lineage>
</organism>
<evidence type="ECO:0000313" key="14">
    <source>
        <dbReference type="Proteomes" id="UP000678499"/>
    </source>
</evidence>
<evidence type="ECO:0000256" key="1">
    <source>
        <dbReference type="ARBA" id="ARBA00001974"/>
    </source>
</evidence>
<dbReference type="FunFam" id="1.25.40.10:FF:000300">
    <property type="entry name" value="Tetratricopeptide repeat domain 8"/>
    <property type="match status" value="1"/>
</dbReference>
<keyword evidence="8 10" id="KW-0676">Redox-active center</keyword>
<dbReference type="FunFam" id="3.30.390.30:FF:000004">
    <property type="entry name" value="Thioredoxin reductase 1, cytoplasmic"/>
    <property type="match status" value="1"/>
</dbReference>
<accession>A0A7R9GEN7</accession>
<dbReference type="PRINTS" id="PR00411">
    <property type="entry name" value="PNDRDTASEI"/>
</dbReference>
<keyword evidence="3 10" id="KW-0285">Flavoprotein</keyword>
<dbReference type="SUPFAM" id="SSF51905">
    <property type="entry name" value="FAD/NAD(P)-binding domain"/>
    <property type="match status" value="1"/>
</dbReference>
<dbReference type="InterPro" id="IPR028796">
    <property type="entry name" value="BBS8"/>
</dbReference>
<dbReference type="InterPro" id="IPR004099">
    <property type="entry name" value="Pyr_nucl-diS_OxRdtase_dimer"/>
</dbReference>
<dbReference type="Pfam" id="PF07992">
    <property type="entry name" value="Pyr_redox_2"/>
    <property type="match status" value="1"/>
</dbReference>
<dbReference type="PROSITE" id="PS00076">
    <property type="entry name" value="PYRIDINE_REDOX_1"/>
    <property type="match status" value="1"/>
</dbReference>
<dbReference type="GO" id="GO:0004791">
    <property type="term" value="F:thioredoxin-disulfide reductase (NADPH) activity"/>
    <property type="evidence" value="ECO:0007669"/>
    <property type="project" value="InterPro"/>
</dbReference>
<dbReference type="EMBL" id="OA883090">
    <property type="protein sequence ID" value="CAD7277902.1"/>
    <property type="molecule type" value="Genomic_DNA"/>
</dbReference>
<dbReference type="PROSITE" id="PS50005">
    <property type="entry name" value="TPR"/>
    <property type="match status" value="1"/>
</dbReference>
<dbReference type="InterPro" id="IPR023753">
    <property type="entry name" value="FAD/NAD-binding_dom"/>
</dbReference>
<dbReference type="PRINTS" id="PR00368">
    <property type="entry name" value="FADPNR"/>
</dbReference>
<gene>
    <name evidence="13" type="ORF">NMOB1V02_LOCUS5621</name>
</gene>
<dbReference type="Proteomes" id="UP000678499">
    <property type="component" value="Unassembled WGS sequence"/>
</dbReference>
<evidence type="ECO:0000256" key="3">
    <source>
        <dbReference type="ARBA" id="ARBA00022630"/>
    </source>
</evidence>
<name>A0A7R9GEN7_9CRUS</name>
<feature type="domain" description="Pyridine nucleotide-disulphide oxidoreductase dimerisation" evidence="11">
    <location>
        <begin position="1045"/>
        <end position="1156"/>
    </location>
</feature>
<comment type="cofactor">
    <cofactor evidence="1">
        <name>FAD</name>
        <dbReference type="ChEBI" id="CHEBI:57692"/>
    </cofactor>
</comment>
<dbReference type="GO" id="GO:0097730">
    <property type="term" value="C:non-motile cilium"/>
    <property type="evidence" value="ECO:0007669"/>
    <property type="project" value="TreeGrafter"/>
</dbReference>
<dbReference type="GO" id="GO:0036064">
    <property type="term" value="C:ciliary basal body"/>
    <property type="evidence" value="ECO:0007669"/>
    <property type="project" value="TreeGrafter"/>
</dbReference>
<dbReference type="Gene3D" id="1.25.40.10">
    <property type="entry name" value="Tetratricopeptide repeat domain"/>
    <property type="match status" value="2"/>
</dbReference>
<keyword evidence="5" id="KW-0521">NADP</keyword>
<dbReference type="GO" id="GO:1905515">
    <property type="term" value="P:non-motile cilium assembly"/>
    <property type="evidence" value="ECO:0007669"/>
    <property type="project" value="InterPro"/>
</dbReference>
<evidence type="ECO:0000256" key="7">
    <source>
        <dbReference type="ARBA" id="ARBA00023157"/>
    </source>
</evidence>
<dbReference type="PANTHER" id="PTHR44177">
    <property type="entry name" value="TETRATRICOPEPTIDE REPEAT PROTEIN 8"/>
    <property type="match status" value="1"/>
</dbReference>
<keyword evidence="14" id="KW-1185">Reference proteome</keyword>
<evidence type="ECO:0000256" key="2">
    <source>
        <dbReference type="ARBA" id="ARBA00007532"/>
    </source>
</evidence>
<dbReference type="NCBIfam" id="TIGR01438">
    <property type="entry name" value="TGR"/>
    <property type="match status" value="1"/>
</dbReference>
<dbReference type="Pfam" id="PF02852">
    <property type="entry name" value="Pyr_redox_dim"/>
    <property type="match status" value="1"/>
</dbReference>
<keyword evidence="4 10" id="KW-0274">FAD</keyword>
<dbReference type="SMART" id="SM00028">
    <property type="entry name" value="TPR"/>
    <property type="match status" value="6"/>
</dbReference>
<dbReference type="InterPro" id="IPR019734">
    <property type="entry name" value="TPR_rpt"/>
</dbReference>
<proteinExistence type="inferred from homology"/>
<sequence>MMDPFYKALIKFRCRRYDDCVQLCGELLERNSVDQAAWTLKTRALTSQVYVDDVEADEQGIADLTMDDNSVAQVTRPGTSLRTPALTSGLSGTSHAYRVWNEALNSKQLGWGRGACHPSVRPRTTTGRPLSGVLRPGTQNTEVASGSKALETALRTGRTAKTARPCSAASGRHVRLGTASMISQPDGPFINIARLNLSKYCSDAGLAKPLFEYILYQENDVKMRKFFNLDQAGLILVDYNISINKRPRTTTGRPLSGVLRPGTQNTEVASGSKALETALRTGRTAKTARPCSAASGRHVRLGTASMISQPDGPFINIARLNLSKYCSDAGLAKPLFEYILYQENDVKMALDLAALATEACEFKDWWWKYQLGKCYYRLGLYRDAEKQFRSSIKQQPMISTYLHLGLVCVRLDQPLAAVDVYNEGLEKFNREVRLMTGIARIYEGLNELQKAVRVYKELLVYEATNVEAIACVGLHHFYNDQPELGLRRLLQMGIYNAEIYNNIALCCFYAQQYDMTLKCFERALHLVSGTDAADVWFNIGYVALSIGDTFLAYQAFRLALVHNSDHAESFNNLGVLEMRKGHPDTARAFFQTAATLSPHLYEPHFNFASLADKMGDLQGSYIVVQKALKAYPEHMESQELLQQLKKYFDDGKFAWEMIGKLSLLRGLNRTIGTRICACGQRRNFSGEIEETFDLVVIGGGSGGLACAKQAASLGARACVLDYVAPSPAGTKWGLGGTCVNVGCIPKKLYHRAAILNEGFHEAPAYGFDVPGKVALDWPTLMGNILSHTKSLNWGHRVSLKDKKVRYYNAFGSFVTPDVIKMKSPKGEESFLKAKNVVIAVGGRPVYPDVEGAKENCITSDDVFTLKSPPRKSLIVGGSYVALETAGFLCGLGFDVTVMLRSIPLRGFDREIAKLIVQNMEARGVKFLRRCLPSGFRKDDGNVKVTWKDKDGASHSEAFKTVMLAVGRRPVTDALNLSNAGVEVNTENGKLVGHDGESTNVNGIYAIGDVLDGRQELTPVAAQAGRLLADRVFGKDPSAKMDYSAVPTTVFTPLEYGCVGMSEEEAFGKFGEDNIEVYHAFYKPLEFYLPQIDAKQCYLKIITGREKPGKVLGLHFLGPNAGEVVQGFGVAMKAGLTKAILDRSVGIHPTNAEELVKPLVTKRSGADPAVGAC</sequence>
<feature type="domain" description="FAD/NAD(P)-binding" evidence="12">
    <location>
        <begin position="692"/>
        <end position="1024"/>
    </location>
</feature>
<dbReference type="GO" id="GO:0034464">
    <property type="term" value="C:BBSome"/>
    <property type="evidence" value="ECO:0007669"/>
    <property type="project" value="InterPro"/>
</dbReference>
<evidence type="ECO:0000259" key="12">
    <source>
        <dbReference type="Pfam" id="PF07992"/>
    </source>
</evidence>
<dbReference type="Gene3D" id="3.50.50.60">
    <property type="entry name" value="FAD/NAD(P)-binding domain"/>
    <property type="match status" value="2"/>
</dbReference>
<keyword evidence="7" id="KW-1015">Disulfide bond</keyword>
<evidence type="ECO:0000256" key="10">
    <source>
        <dbReference type="RuleBase" id="RU003691"/>
    </source>
</evidence>